<organism evidence="1 2">
    <name type="scientific">Thermoanaerobacterium xylanolyticum (strain ATCC 49914 / DSM 7097 / LX-11)</name>
    <dbReference type="NCBI Taxonomy" id="858215"/>
    <lineage>
        <taxon>Bacteria</taxon>
        <taxon>Bacillati</taxon>
        <taxon>Bacillota</taxon>
        <taxon>Clostridia</taxon>
        <taxon>Thermoanaerobacterales</taxon>
        <taxon>Thermoanaerobacteraceae</taxon>
        <taxon>Thermoanaerobacterium</taxon>
    </lineage>
</organism>
<dbReference type="KEGG" id="txy:Thexy_2222"/>
<keyword evidence="2" id="KW-1185">Reference proteome</keyword>
<dbReference type="AlphaFoldDB" id="F6BL92"/>
<dbReference type="Proteomes" id="UP000007239">
    <property type="component" value="Chromosome"/>
</dbReference>
<dbReference type="EMBL" id="CP002739">
    <property type="protein sequence ID" value="AEF18225.1"/>
    <property type="molecule type" value="Genomic_DNA"/>
</dbReference>
<reference evidence="1" key="1">
    <citation type="submission" date="2011-05" db="EMBL/GenBank/DDBJ databases">
        <title>Complete sequence of Thermoanaerobacterium xylanolyticum LX-11.</title>
        <authorList>
            <consortium name="US DOE Joint Genome Institute"/>
            <person name="Lucas S."/>
            <person name="Han J."/>
            <person name="Lapidus A."/>
            <person name="Cheng J.-F."/>
            <person name="Goodwin L."/>
            <person name="Pitluck S."/>
            <person name="Peters L."/>
            <person name="Mikhailova N."/>
            <person name="Lu M."/>
            <person name="Han C."/>
            <person name="Tapia R."/>
            <person name="Land M."/>
            <person name="Hauser L."/>
            <person name="Kyrpides N."/>
            <person name="Ivanova N."/>
            <person name="Pagani I."/>
            <person name="Hemme C."/>
            <person name="Woyke T."/>
        </authorList>
    </citation>
    <scope>NUCLEOTIDE SEQUENCE</scope>
    <source>
        <strain evidence="1">LX-11</strain>
    </source>
</reference>
<gene>
    <name evidence="1" type="ordered locus">Thexy_2222</name>
</gene>
<dbReference type="HOGENOM" id="CLU_3012864_0_0_9"/>
<sequence length="56" mass="6478">MADEFAIQNGVKHYPNPIQSTLRYMIMKVIVLTREGLKDKSLKVNSEMTTHTTMYC</sequence>
<evidence type="ECO:0000313" key="2">
    <source>
        <dbReference type="Proteomes" id="UP000007239"/>
    </source>
</evidence>
<accession>F6BL92</accession>
<name>F6BL92_THEXL</name>
<evidence type="ECO:0008006" key="3">
    <source>
        <dbReference type="Google" id="ProtNLM"/>
    </source>
</evidence>
<evidence type="ECO:0000313" key="1">
    <source>
        <dbReference type="EMBL" id="AEF18225.1"/>
    </source>
</evidence>
<proteinExistence type="predicted"/>
<protein>
    <recommendedName>
        <fullName evidence="3">Transposase IS4 family protein</fullName>
    </recommendedName>
</protein>